<dbReference type="GO" id="GO:0070069">
    <property type="term" value="C:cytochrome complex"/>
    <property type="evidence" value="ECO:0007669"/>
    <property type="project" value="InterPro"/>
</dbReference>
<keyword evidence="8" id="KW-0249">Electron transport</keyword>
<evidence type="ECO:0000256" key="11">
    <source>
        <dbReference type="ARBA" id="ARBA00023136"/>
    </source>
</evidence>
<feature type="transmembrane region" description="Helical" evidence="12">
    <location>
        <begin position="21"/>
        <end position="46"/>
    </location>
</feature>
<dbReference type="Pfam" id="PF01654">
    <property type="entry name" value="Cyt_bd_oxida_I"/>
    <property type="match status" value="1"/>
</dbReference>
<proteinExistence type="inferred from homology"/>
<evidence type="ECO:0000256" key="5">
    <source>
        <dbReference type="ARBA" id="ARBA00022617"/>
    </source>
</evidence>
<sequence length="93" mass="9777">MSSAAALASGDPSQLLPARQLMAFTLGTHILIVPLGVALPFITLVVHYRALRKNDPVALLLARRWSAVMAVQFAVGIVTGTVLSFESACCGRG</sequence>
<evidence type="ECO:0000256" key="10">
    <source>
        <dbReference type="ARBA" id="ARBA00023004"/>
    </source>
</evidence>
<evidence type="ECO:0000256" key="9">
    <source>
        <dbReference type="ARBA" id="ARBA00022989"/>
    </source>
</evidence>
<accession>A0A941IU59</accession>
<evidence type="ECO:0000256" key="4">
    <source>
        <dbReference type="ARBA" id="ARBA00022475"/>
    </source>
</evidence>
<evidence type="ECO:0000256" key="8">
    <source>
        <dbReference type="ARBA" id="ARBA00022982"/>
    </source>
</evidence>
<keyword evidence="13" id="KW-0560">Oxidoreductase</keyword>
<evidence type="ECO:0000313" key="14">
    <source>
        <dbReference type="Proteomes" id="UP000675781"/>
    </source>
</evidence>
<comment type="similarity">
    <text evidence="2">Belongs to the cytochrome ubiquinol oxidase subunit 1 family.</text>
</comment>
<dbReference type="InterPro" id="IPR002585">
    <property type="entry name" value="Cyt-d_ubiquinol_oxidase_su_1"/>
</dbReference>
<keyword evidence="5" id="KW-0349">Heme</keyword>
<evidence type="ECO:0000256" key="6">
    <source>
        <dbReference type="ARBA" id="ARBA00022692"/>
    </source>
</evidence>
<comment type="subcellular location">
    <subcellularLocation>
        <location evidence="1">Cell membrane</location>
        <topology evidence="1">Multi-pass membrane protein</topology>
    </subcellularLocation>
</comment>
<keyword evidence="6 12" id="KW-0812">Transmembrane</keyword>
<feature type="transmembrane region" description="Helical" evidence="12">
    <location>
        <begin position="67"/>
        <end position="85"/>
    </location>
</feature>
<keyword evidence="7" id="KW-0479">Metal-binding</keyword>
<dbReference type="GO" id="GO:0019646">
    <property type="term" value="P:aerobic electron transport chain"/>
    <property type="evidence" value="ECO:0007669"/>
    <property type="project" value="InterPro"/>
</dbReference>
<dbReference type="EC" id="1.10.3.-" evidence="13"/>
<dbReference type="EMBL" id="JAGSOG010000084">
    <property type="protein sequence ID" value="MBR7835151.1"/>
    <property type="molecule type" value="Genomic_DNA"/>
</dbReference>
<keyword evidence="9 12" id="KW-1133">Transmembrane helix</keyword>
<evidence type="ECO:0000256" key="12">
    <source>
        <dbReference type="SAM" id="Phobius"/>
    </source>
</evidence>
<dbReference type="AlphaFoldDB" id="A0A941IU59"/>
<reference evidence="13" key="1">
    <citation type="submission" date="2021-04" db="EMBL/GenBank/DDBJ databases">
        <title>Genome based classification of Actinospica acidithermotolerans sp. nov., an actinobacterium isolated from an Indonesian hot spring.</title>
        <authorList>
            <person name="Kusuma A.B."/>
            <person name="Putra K.E."/>
            <person name="Nafisah S."/>
            <person name="Loh J."/>
            <person name="Nouioui I."/>
            <person name="Goodfellow M."/>
        </authorList>
    </citation>
    <scope>NUCLEOTIDE SEQUENCE</scope>
    <source>
        <strain evidence="13">CSCA 57</strain>
    </source>
</reference>
<evidence type="ECO:0000256" key="7">
    <source>
        <dbReference type="ARBA" id="ARBA00022723"/>
    </source>
</evidence>
<keyword evidence="4" id="KW-1003">Cell membrane</keyword>
<keyword evidence="14" id="KW-1185">Reference proteome</keyword>
<dbReference type="GO" id="GO:0046872">
    <property type="term" value="F:metal ion binding"/>
    <property type="evidence" value="ECO:0007669"/>
    <property type="project" value="UniProtKB-KW"/>
</dbReference>
<keyword evidence="3" id="KW-0813">Transport</keyword>
<evidence type="ECO:0000256" key="2">
    <source>
        <dbReference type="ARBA" id="ARBA00009819"/>
    </source>
</evidence>
<name>A0A941IU59_9ACTN</name>
<dbReference type="GO" id="GO:0016682">
    <property type="term" value="F:oxidoreductase activity, acting on diphenols and related substances as donors, oxygen as acceptor"/>
    <property type="evidence" value="ECO:0007669"/>
    <property type="project" value="TreeGrafter"/>
</dbReference>
<evidence type="ECO:0000313" key="13">
    <source>
        <dbReference type="EMBL" id="MBR7835151.1"/>
    </source>
</evidence>
<evidence type="ECO:0000256" key="3">
    <source>
        <dbReference type="ARBA" id="ARBA00022448"/>
    </source>
</evidence>
<keyword evidence="10" id="KW-0408">Iron</keyword>
<dbReference type="PANTHER" id="PTHR30365:SF14">
    <property type="entry name" value="CYTOCHROME BD MENAQUINOL OXIDASE SUBUNIT I-RELATED"/>
    <property type="match status" value="1"/>
</dbReference>
<dbReference type="GO" id="GO:0005886">
    <property type="term" value="C:plasma membrane"/>
    <property type="evidence" value="ECO:0007669"/>
    <property type="project" value="UniProtKB-SubCell"/>
</dbReference>
<organism evidence="13 14">
    <name type="scientific">Actinospica durhamensis</name>
    <dbReference type="NCBI Taxonomy" id="1508375"/>
    <lineage>
        <taxon>Bacteria</taxon>
        <taxon>Bacillati</taxon>
        <taxon>Actinomycetota</taxon>
        <taxon>Actinomycetes</taxon>
        <taxon>Catenulisporales</taxon>
        <taxon>Actinospicaceae</taxon>
        <taxon>Actinospica</taxon>
    </lineage>
</organism>
<keyword evidence="11 12" id="KW-0472">Membrane</keyword>
<protein>
    <submittedName>
        <fullName evidence="13">Cytochrome ubiquinol oxidase subunit I</fullName>
        <ecNumber evidence="13">1.10.3.-</ecNumber>
    </submittedName>
</protein>
<evidence type="ECO:0000256" key="1">
    <source>
        <dbReference type="ARBA" id="ARBA00004651"/>
    </source>
</evidence>
<dbReference type="GO" id="GO:0020037">
    <property type="term" value="F:heme binding"/>
    <property type="evidence" value="ECO:0007669"/>
    <property type="project" value="TreeGrafter"/>
</dbReference>
<dbReference type="Proteomes" id="UP000675781">
    <property type="component" value="Unassembled WGS sequence"/>
</dbReference>
<dbReference type="GO" id="GO:0009055">
    <property type="term" value="F:electron transfer activity"/>
    <property type="evidence" value="ECO:0007669"/>
    <property type="project" value="InterPro"/>
</dbReference>
<dbReference type="PANTHER" id="PTHR30365">
    <property type="entry name" value="CYTOCHROME D UBIQUINOL OXIDASE"/>
    <property type="match status" value="1"/>
</dbReference>
<gene>
    <name evidence="13" type="ORF">KDL01_17895</name>
</gene>
<comment type="caution">
    <text evidence="13">The sequence shown here is derived from an EMBL/GenBank/DDBJ whole genome shotgun (WGS) entry which is preliminary data.</text>
</comment>